<evidence type="ECO:0000256" key="3">
    <source>
        <dbReference type="ARBA" id="ARBA00012768"/>
    </source>
</evidence>
<comment type="function">
    <text evidence="13">CRISPR (clustered regularly interspaced short palindromic repeat) is an adaptive immune system that provides protection against mobile genetic elements (viruses, transposable elements and conjugative plasmids). CRISPR clusters contain sequences complementary to antecedent mobile elements and target invading nucleic acids. CRISPR clusters are transcribed and processed into CRISPR RNA (crRNA).</text>
</comment>
<comment type="similarity">
    <text evidence="2 13">Belongs to the CRISPR-associated exonuclease Cas4 family.</text>
</comment>
<dbReference type="InterPro" id="IPR011604">
    <property type="entry name" value="PDDEXK-like_dom_sf"/>
</dbReference>
<dbReference type="Proteomes" id="UP001491552">
    <property type="component" value="Unassembled WGS sequence"/>
</dbReference>
<comment type="caution">
    <text evidence="15">The sequence shown here is derived from an EMBL/GenBank/DDBJ whole genome shotgun (WGS) entry which is preliminary data.</text>
</comment>
<keyword evidence="5 13" id="KW-0540">Nuclease</keyword>
<dbReference type="NCBIfam" id="TIGR00372">
    <property type="entry name" value="cas4"/>
    <property type="match status" value="1"/>
</dbReference>
<gene>
    <name evidence="15" type="primary">cas4</name>
    <name evidence="15" type="ORF">WMO66_11465</name>
</gene>
<dbReference type="EMBL" id="JBBMFF010000248">
    <property type="protein sequence ID" value="MEQ2511852.1"/>
    <property type="molecule type" value="Genomic_DNA"/>
</dbReference>
<evidence type="ECO:0000256" key="12">
    <source>
        <dbReference type="ARBA" id="ARBA00023211"/>
    </source>
</evidence>
<evidence type="ECO:0000256" key="8">
    <source>
        <dbReference type="ARBA" id="ARBA00022839"/>
    </source>
</evidence>
<evidence type="ECO:0000313" key="15">
    <source>
        <dbReference type="EMBL" id="MEQ2511852.1"/>
    </source>
</evidence>
<evidence type="ECO:0000256" key="6">
    <source>
        <dbReference type="ARBA" id="ARBA00022723"/>
    </source>
</evidence>
<keyword evidence="16" id="KW-1185">Reference proteome</keyword>
<evidence type="ECO:0000256" key="5">
    <source>
        <dbReference type="ARBA" id="ARBA00022722"/>
    </source>
</evidence>
<organism evidence="15 16">
    <name type="scientific">Faecousia intestinalis</name>
    <dbReference type="NCBI Taxonomy" id="3133167"/>
    <lineage>
        <taxon>Bacteria</taxon>
        <taxon>Bacillati</taxon>
        <taxon>Bacillota</taxon>
        <taxon>Clostridia</taxon>
        <taxon>Eubacteriales</taxon>
        <taxon>Oscillospiraceae</taxon>
        <taxon>Faecousia</taxon>
    </lineage>
</organism>
<protein>
    <recommendedName>
        <fullName evidence="4 13">CRISPR-associated exonuclease Cas4</fullName>
        <ecNumber evidence="3 13">3.1.12.1</ecNumber>
    </recommendedName>
</protein>
<evidence type="ECO:0000256" key="7">
    <source>
        <dbReference type="ARBA" id="ARBA00022801"/>
    </source>
</evidence>
<comment type="cofactor">
    <cofactor evidence="13">
        <name>iron-sulfur cluster</name>
        <dbReference type="ChEBI" id="CHEBI:30408"/>
    </cofactor>
</comment>
<dbReference type="Gene3D" id="3.90.320.10">
    <property type="match status" value="1"/>
</dbReference>
<dbReference type="RefSeq" id="WP_349136554.1">
    <property type="nucleotide sequence ID" value="NZ_JBBMFF010000248.1"/>
</dbReference>
<evidence type="ECO:0000256" key="2">
    <source>
        <dbReference type="ARBA" id="ARBA00009189"/>
    </source>
</evidence>
<feature type="domain" description="DUF83" evidence="14">
    <location>
        <begin position="12"/>
        <end position="199"/>
    </location>
</feature>
<name>A0ABV1G8V5_9FIRM</name>
<evidence type="ECO:0000256" key="9">
    <source>
        <dbReference type="ARBA" id="ARBA00023004"/>
    </source>
</evidence>
<keyword evidence="12 13" id="KW-0464">Manganese</keyword>
<dbReference type="InterPro" id="IPR013343">
    <property type="entry name" value="CRISPR-assoc_prot_Cas4"/>
</dbReference>
<accession>A0ABV1G8V5</accession>
<evidence type="ECO:0000256" key="4">
    <source>
        <dbReference type="ARBA" id="ARBA00020049"/>
    </source>
</evidence>
<keyword evidence="11 13" id="KW-0051">Antiviral defense</keyword>
<reference evidence="15 16" key="1">
    <citation type="submission" date="2024-03" db="EMBL/GenBank/DDBJ databases">
        <title>Human intestinal bacterial collection.</title>
        <authorList>
            <person name="Pauvert C."/>
            <person name="Hitch T.C.A."/>
            <person name="Clavel T."/>
        </authorList>
    </citation>
    <scope>NUCLEOTIDE SEQUENCE [LARGE SCALE GENOMIC DNA]</scope>
    <source>
        <strain evidence="15 16">CLA-AA-H192</strain>
    </source>
</reference>
<dbReference type="EC" id="3.1.12.1" evidence="3 13"/>
<keyword evidence="9 13" id="KW-0408">Iron</keyword>
<dbReference type="InterPro" id="IPR022765">
    <property type="entry name" value="Dna2/Cas4_DUF83"/>
</dbReference>
<comment type="cofactor">
    <cofactor evidence="1">
        <name>[4Fe-4S] cluster</name>
        <dbReference type="ChEBI" id="CHEBI:49883"/>
    </cofactor>
</comment>
<keyword evidence="6 13" id="KW-0479">Metal-binding</keyword>
<dbReference type="GO" id="GO:0016787">
    <property type="term" value="F:hydrolase activity"/>
    <property type="evidence" value="ECO:0007669"/>
    <property type="project" value="UniProtKB-KW"/>
</dbReference>
<evidence type="ECO:0000256" key="1">
    <source>
        <dbReference type="ARBA" id="ARBA00001966"/>
    </source>
</evidence>
<dbReference type="PANTHER" id="PTHR36531">
    <property type="entry name" value="CRISPR-ASSOCIATED EXONUCLEASE CAS4"/>
    <property type="match status" value="1"/>
</dbReference>
<comment type="cofactor">
    <cofactor evidence="13">
        <name>Mg(2+)</name>
        <dbReference type="ChEBI" id="CHEBI:18420"/>
    </cofactor>
    <cofactor evidence="13">
        <name>Mn(2+)</name>
        <dbReference type="ChEBI" id="CHEBI:29035"/>
    </cofactor>
    <text evidence="13">Mg(2+) or Mn(2+) required for ssDNA cleavage activity.</text>
</comment>
<keyword evidence="10 13" id="KW-0411">Iron-sulfur</keyword>
<dbReference type="Pfam" id="PF01930">
    <property type="entry name" value="Cas_Cas4"/>
    <property type="match status" value="1"/>
</dbReference>
<dbReference type="PANTHER" id="PTHR36531:SF6">
    <property type="entry name" value="DNA REPLICATION ATP-DEPENDENT HELICASE_NUCLEASE DNA2"/>
    <property type="match status" value="1"/>
</dbReference>
<dbReference type="InterPro" id="IPR051827">
    <property type="entry name" value="Cas4_exonuclease"/>
</dbReference>
<proteinExistence type="inferred from homology"/>
<evidence type="ECO:0000259" key="14">
    <source>
        <dbReference type="Pfam" id="PF01930"/>
    </source>
</evidence>
<evidence type="ECO:0000313" key="16">
    <source>
        <dbReference type="Proteomes" id="UP001491552"/>
    </source>
</evidence>
<evidence type="ECO:0000256" key="13">
    <source>
        <dbReference type="RuleBase" id="RU365022"/>
    </source>
</evidence>
<evidence type="ECO:0000256" key="11">
    <source>
        <dbReference type="ARBA" id="ARBA00023118"/>
    </source>
</evidence>
<keyword evidence="7 13" id="KW-0378">Hydrolase</keyword>
<evidence type="ECO:0000256" key="10">
    <source>
        <dbReference type="ARBA" id="ARBA00023014"/>
    </source>
</evidence>
<keyword evidence="8 13" id="KW-0269">Exonuclease</keyword>
<sequence>MAYNEDEYLQLSGIQHFRFCRRQWALIHIENLWAENVRTVDGELMHERAHDSGLREKRAGVIVTRDLAISSPTLGASGACDVVEFRKSADGIPLPGEEGRFRPYPVEYKHGSPREDLANELQLCGQAMCLEEMLCCDIQKGALYFGEMRHRIEVEFTPELRREVVDTMKEMHSLYRRGHTPKVKPTKSCNACSLKDLCLPRMSRCGSVKSYLQRHMEEVP</sequence>